<dbReference type="Proteomes" id="UP000515140">
    <property type="component" value="Unplaced"/>
</dbReference>
<dbReference type="GO" id="GO:0005634">
    <property type="term" value="C:nucleus"/>
    <property type="evidence" value="ECO:0007669"/>
    <property type="project" value="TreeGrafter"/>
</dbReference>
<name>A0A6P5LQ17_PHACI</name>
<dbReference type="PANTHER" id="PTHR22574">
    <property type="match status" value="1"/>
</dbReference>
<evidence type="ECO:0000313" key="4">
    <source>
        <dbReference type="Proteomes" id="UP000515140"/>
    </source>
</evidence>
<dbReference type="Pfam" id="PF12480">
    <property type="entry name" value="GARIL_Rab2_bd"/>
    <property type="match status" value="1"/>
</dbReference>
<feature type="region of interest" description="Disordered" evidence="2">
    <location>
        <begin position="239"/>
        <end position="258"/>
    </location>
</feature>
<accession>A0A6P5LQ17</accession>
<proteinExistence type="inferred from homology"/>
<protein>
    <submittedName>
        <fullName evidence="5">Protein FAM71F2 isoform X1</fullName>
    </submittedName>
</protein>
<dbReference type="KEGG" id="pcw:110219235"/>
<dbReference type="GeneID" id="110219235"/>
<dbReference type="AlphaFoldDB" id="A0A6P5LQ17"/>
<dbReference type="CTD" id="346653"/>
<evidence type="ECO:0000259" key="3">
    <source>
        <dbReference type="Pfam" id="PF12480"/>
    </source>
</evidence>
<keyword evidence="4" id="KW-1185">Reference proteome</keyword>
<evidence type="ECO:0000313" key="5">
    <source>
        <dbReference type="RefSeq" id="XP_020858066.1"/>
    </source>
</evidence>
<feature type="domain" description="Golgi associated RAB2 interactor protein-like Rab2B-binding" evidence="3">
    <location>
        <begin position="109"/>
        <end position="177"/>
    </location>
</feature>
<evidence type="ECO:0000256" key="1">
    <source>
        <dbReference type="ARBA" id="ARBA00038379"/>
    </source>
</evidence>
<dbReference type="InterPro" id="IPR022168">
    <property type="entry name" value="GARIL-like_Rab2B-bd"/>
</dbReference>
<reference evidence="5" key="1">
    <citation type="submission" date="2025-08" db="UniProtKB">
        <authorList>
            <consortium name="RefSeq"/>
        </authorList>
    </citation>
    <scope>IDENTIFICATION</scope>
    <source>
        <tissue evidence="5">Spleen</tissue>
    </source>
</reference>
<evidence type="ECO:0000256" key="2">
    <source>
        <dbReference type="SAM" id="MobiDB-lite"/>
    </source>
</evidence>
<organism evidence="4 5">
    <name type="scientific">Phascolarctos cinereus</name>
    <name type="common">Koala</name>
    <dbReference type="NCBI Taxonomy" id="38626"/>
    <lineage>
        <taxon>Eukaryota</taxon>
        <taxon>Metazoa</taxon>
        <taxon>Chordata</taxon>
        <taxon>Craniata</taxon>
        <taxon>Vertebrata</taxon>
        <taxon>Euteleostomi</taxon>
        <taxon>Mammalia</taxon>
        <taxon>Metatheria</taxon>
        <taxon>Diprotodontia</taxon>
        <taxon>Phascolarctidae</taxon>
        <taxon>Phascolarctos</taxon>
    </lineage>
</organism>
<sequence>MTDIRGLPPTMVGEPYPGVALGVEEGLLCQLLHSPEFNLFPKSAVFESNFIQVTKTEDWVDDEDRSTTVILGVTSSVPSLPLPNIFLMANVTWPHRHLSTWTKTINAPTITLSRIVPLKFVEITIYDKSQCVLRVRTVTEKIYYMKLHPKHPETVFHFWIRLVNILRKGLSITTKDPRIHVNHCLVPKTPSTIFLEESTKYEPSISQSSDSLMLLSATGVHENFSNLCIDLTTKKDRLKRSSNSNKTNEAEIKGEAKSISGYAREKQDKWDIQQSSEHNSNDKIKLKWTGSLNHGLWQQENPSGVQPLSRLSTLAASTHQMWPLP</sequence>
<comment type="similarity">
    <text evidence="1">Belongs to the GARIN family.</text>
</comment>
<dbReference type="RefSeq" id="XP_020858066.1">
    <property type="nucleotide sequence ID" value="XM_021002407.1"/>
</dbReference>
<gene>
    <name evidence="5" type="primary">FAM71F2</name>
</gene>
<dbReference type="InParanoid" id="A0A6P5LQ17"/>
<feature type="region of interest" description="Disordered" evidence="2">
    <location>
        <begin position="263"/>
        <end position="283"/>
    </location>
</feature>
<dbReference type="PANTHER" id="PTHR22574:SF10">
    <property type="entry name" value="GOLGI-ASSOCIATED RAB2 INTERACTOR PROTEIN 1A"/>
    <property type="match status" value="1"/>
</dbReference>